<name>A0AAF1C3K2_9MICO</name>
<protein>
    <submittedName>
        <fullName evidence="2">ABC transporter permease</fullName>
    </submittedName>
</protein>
<keyword evidence="1" id="KW-1133">Transmembrane helix</keyword>
<keyword evidence="1" id="KW-0472">Membrane</keyword>
<dbReference type="EMBL" id="CP138359">
    <property type="protein sequence ID" value="WPF83285.1"/>
    <property type="molecule type" value="Genomic_DNA"/>
</dbReference>
<dbReference type="Proteomes" id="UP001304340">
    <property type="component" value="Chromosome"/>
</dbReference>
<dbReference type="AlphaFoldDB" id="A0AAF1C3K2"/>
<evidence type="ECO:0000313" key="2">
    <source>
        <dbReference type="EMBL" id="WPF83285.1"/>
    </source>
</evidence>
<dbReference type="RefSeq" id="WP_319159432.1">
    <property type="nucleotide sequence ID" value="NZ_CP138359.1"/>
</dbReference>
<organism evidence="2 3">
    <name type="scientific">Sanguibacter biliveldensis</name>
    <dbReference type="NCBI Taxonomy" id="3030830"/>
    <lineage>
        <taxon>Bacteria</taxon>
        <taxon>Bacillati</taxon>
        <taxon>Actinomycetota</taxon>
        <taxon>Actinomycetes</taxon>
        <taxon>Micrococcales</taxon>
        <taxon>Sanguibacteraceae</taxon>
        <taxon>Sanguibacter</taxon>
    </lineage>
</organism>
<feature type="transmembrane region" description="Helical" evidence="1">
    <location>
        <begin position="238"/>
        <end position="264"/>
    </location>
</feature>
<dbReference type="KEGG" id="sbil:SANBI_000945"/>
<proteinExistence type="predicted"/>
<dbReference type="Pfam" id="PF12730">
    <property type="entry name" value="ABC2_membrane_4"/>
    <property type="match status" value="1"/>
</dbReference>
<sequence length="269" mass="27386">MNVALRSEYRKFVTTRLWWVLLLVMAAYMAFIGIFLGWSLGAGTSGLDSGDGASLTSPDSIRSSVYGTAAAFGYVFPVIIGALSMTGEYRHQTITPTFLASPSRTRVLVAKMIAALPIGVVYGTVATLATVGAGAAGLALGGSATLLGDGETWTLVARSVLALTVWAPVGVALGSILTNQVLAIIVILVYTQFLEAVLRLGLTQVGDVGASVASYLPGAAGEAITGGSVFSSAGIADVLPWGAGLAVLAGYALVLAAVGSLTTLRRDVS</sequence>
<accession>A0AAF1C3K2</accession>
<feature type="transmembrane region" description="Helical" evidence="1">
    <location>
        <begin position="65"/>
        <end position="86"/>
    </location>
</feature>
<feature type="transmembrane region" description="Helical" evidence="1">
    <location>
        <begin position="160"/>
        <end position="190"/>
    </location>
</feature>
<reference evidence="3" key="1">
    <citation type="submission" date="2023-11" db="EMBL/GenBank/DDBJ databases">
        <authorList>
            <person name="Helweg L.P."/>
            <person name="Kiel A."/>
            <person name="Hitz F."/>
            <person name="Ruckert-Reed C."/>
            <person name="Busche T."/>
            <person name="Kaltschmidt B."/>
            <person name="Kaltschmidt C."/>
        </authorList>
    </citation>
    <scope>NUCLEOTIDE SEQUENCE [LARGE SCALE GENOMIC DNA]</scope>
    <source>
        <strain evidence="3">4.1</strain>
    </source>
</reference>
<keyword evidence="3" id="KW-1185">Reference proteome</keyword>
<evidence type="ECO:0000256" key="1">
    <source>
        <dbReference type="SAM" id="Phobius"/>
    </source>
</evidence>
<gene>
    <name evidence="2" type="ORF">SANBI_000945</name>
</gene>
<keyword evidence="1" id="KW-0812">Transmembrane</keyword>
<evidence type="ECO:0000313" key="3">
    <source>
        <dbReference type="Proteomes" id="UP001304340"/>
    </source>
</evidence>
<feature type="transmembrane region" description="Helical" evidence="1">
    <location>
        <begin position="17"/>
        <end position="38"/>
    </location>
</feature>